<protein>
    <submittedName>
        <fullName evidence="2">Uncharacterized protein</fullName>
    </submittedName>
</protein>
<name>A0AAV5TIU9_9BILA</name>
<dbReference type="Proteomes" id="UP001432027">
    <property type="component" value="Unassembled WGS sequence"/>
</dbReference>
<reference evidence="2" key="1">
    <citation type="submission" date="2023-10" db="EMBL/GenBank/DDBJ databases">
        <title>Genome assembly of Pristionchus species.</title>
        <authorList>
            <person name="Yoshida K."/>
            <person name="Sommer R.J."/>
        </authorList>
    </citation>
    <scope>NUCLEOTIDE SEQUENCE</scope>
    <source>
        <strain evidence="2">RS0144</strain>
    </source>
</reference>
<gene>
    <name evidence="2" type="ORF">PENTCL1PPCAC_16401</name>
</gene>
<comment type="caution">
    <text evidence="2">The sequence shown here is derived from an EMBL/GenBank/DDBJ whole genome shotgun (WGS) entry which is preliminary data.</text>
</comment>
<dbReference type="EMBL" id="BTSX01000004">
    <property type="protein sequence ID" value="GMS94226.1"/>
    <property type="molecule type" value="Genomic_DNA"/>
</dbReference>
<proteinExistence type="predicted"/>
<sequence>PPTNDPPCTLEHPEIENKKAKKVVSEYYKKQNELLENFKTDNEQILVSQKLRPRQHLTSSNSAEPEEAAAAASGVSVGAAPVLKQAERDEDASDKKSSVKRSTVVRGATTTTIGMEHSLDE</sequence>
<feature type="compositionally biased region" description="Low complexity" evidence="1">
    <location>
        <begin position="68"/>
        <end position="82"/>
    </location>
</feature>
<evidence type="ECO:0000313" key="3">
    <source>
        <dbReference type="Proteomes" id="UP001432027"/>
    </source>
</evidence>
<keyword evidence="3" id="KW-1185">Reference proteome</keyword>
<feature type="region of interest" description="Disordered" evidence="1">
    <location>
        <begin position="47"/>
        <end position="121"/>
    </location>
</feature>
<evidence type="ECO:0000313" key="2">
    <source>
        <dbReference type="EMBL" id="GMS94226.1"/>
    </source>
</evidence>
<organism evidence="2 3">
    <name type="scientific">Pristionchus entomophagus</name>
    <dbReference type="NCBI Taxonomy" id="358040"/>
    <lineage>
        <taxon>Eukaryota</taxon>
        <taxon>Metazoa</taxon>
        <taxon>Ecdysozoa</taxon>
        <taxon>Nematoda</taxon>
        <taxon>Chromadorea</taxon>
        <taxon>Rhabditida</taxon>
        <taxon>Rhabditina</taxon>
        <taxon>Diplogasteromorpha</taxon>
        <taxon>Diplogasteroidea</taxon>
        <taxon>Neodiplogasteridae</taxon>
        <taxon>Pristionchus</taxon>
    </lineage>
</organism>
<dbReference type="AlphaFoldDB" id="A0AAV5TIU9"/>
<evidence type="ECO:0000256" key="1">
    <source>
        <dbReference type="SAM" id="MobiDB-lite"/>
    </source>
</evidence>
<accession>A0AAV5TIU9</accession>
<feature type="non-terminal residue" evidence="2">
    <location>
        <position position="1"/>
    </location>
</feature>
<feature type="non-terminal residue" evidence="2">
    <location>
        <position position="121"/>
    </location>
</feature>